<name>A0A2M9EXN3_9BACL</name>
<evidence type="ECO:0000313" key="2">
    <source>
        <dbReference type="EMBL" id="PJK15973.1"/>
    </source>
</evidence>
<keyword evidence="1" id="KW-0472">Membrane</keyword>
<dbReference type="EMBL" id="PCGR01000004">
    <property type="protein sequence ID" value="PJK15973.1"/>
    <property type="molecule type" value="Genomic_DNA"/>
</dbReference>
<keyword evidence="1" id="KW-1133">Transmembrane helix</keyword>
<dbReference type="AlphaFoldDB" id="A0A2M9EXN3"/>
<organism evidence="2 3">
    <name type="scientific">Chryseomicrobium excrementi</name>
    <dbReference type="NCBI Taxonomy" id="2041346"/>
    <lineage>
        <taxon>Bacteria</taxon>
        <taxon>Bacillati</taxon>
        <taxon>Bacillota</taxon>
        <taxon>Bacilli</taxon>
        <taxon>Bacillales</taxon>
        <taxon>Caryophanaceae</taxon>
        <taxon>Chryseomicrobium</taxon>
    </lineage>
</organism>
<keyword evidence="1" id="KW-0812">Transmembrane</keyword>
<dbReference type="Proteomes" id="UP000228680">
    <property type="component" value="Unassembled WGS sequence"/>
</dbReference>
<sequence>MKFAIVLGVFGALITIAGFVFLIMSFFSYDPTAIYYIVASIFVTLNGLIAVGVASILREVKKKHVA</sequence>
<dbReference type="OrthoDB" id="9891910at2"/>
<dbReference type="RefSeq" id="WP_100354378.1">
    <property type="nucleotide sequence ID" value="NZ_PCGR01000004.1"/>
</dbReference>
<evidence type="ECO:0000313" key="3">
    <source>
        <dbReference type="Proteomes" id="UP000228680"/>
    </source>
</evidence>
<reference evidence="2 3" key="1">
    <citation type="submission" date="2017-10" db="EMBL/GenBank/DDBJ databases">
        <title>Draft genome of Chryseomicrobium casticus sp. nov.</title>
        <authorList>
            <person name="Chakraborty R."/>
            <person name="Saha T."/>
        </authorList>
    </citation>
    <scope>NUCLEOTIDE SEQUENCE [LARGE SCALE GENOMIC DNA]</scope>
    <source>
        <strain evidence="2 3">ET03</strain>
    </source>
</reference>
<feature type="transmembrane region" description="Helical" evidence="1">
    <location>
        <begin position="7"/>
        <end position="27"/>
    </location>
</feature>
<evidence type="ECO:0000256" key="1">
    <source>
        <dbReference type="SAM" id="Phobius"/>
    </source>
</evidence>
<comment type="caution">
    <text evidence="2">The sequence shown here is derived from an EMBL/GenBank/DDBJ whole genome shotgun (WGS) entry which is preliminary data.</text>
</comment>
<feature type="transmembrane region" description="Helical" evidence="1">
    <location>
        <begin position="33"/>
        <end position="57"/>
    </location>
</feature>
<keyword evidence="3" id="KW-1185">Reference proteome</keyword>
<protein>
    <submittedName>
        <fullName evidence="2">Uncharacterized protein</fullName>
    </submittedName>
</protein>
<gene>
    <name evidence="2" type="ORF">CQS04_12120</name>
</gene>
<proteinExistence type="predicted"/>
<accession>A0A2M9EXN3</accession>